<dbReference type="AlphaFoldDB" id="A0A433SKI0"/>
<feature type="chain" id="PRO_5019133673" description="EGF-like domain-containing protein" evidence="1">
    <location>
        <begin position="21"/>
        <end position="110"/>
    </location>
</feature>
<dbReference type="EMBL" id="RQTK01001612">
    <property type="protein sequence ID" value="RUS69653.1"/>
    <property type="molecule type" value="Genomic_DNA"/>
</dbReference>
<protein>
    <recommendedName>
        <fullName evidence="4">EGF-like domain-containing protein</fullName>
    </recommendedName>
</protein>
<gene>
    <name evidence="2" type="ORF">EGW08_022580</name>
</gene>
<organism evidence="2 3">
    <name type="scientific">Elysia chlorotica</name>
    <name type="common">Eastern emerald elysia</name>
    <name type="synonym">Sea slug</name>
    <dbReference type="NCBI Taxonomy" id="188477"/>
    <lineage>
        <taxon>Eukaryota</taxon>
        <taxon>Metazoa</taxon>
        <taxon>Spiralia</taxon>
        <taxon>Lophotrochozoa</taxon>
        <taxon>Mollusca</taxon>
        <taxon>Gastropoda</taxon>
        <taxon>Heterobranchia</taxon>
        <taxon>Euthyneura</taxon>
        <taxon>Panpulmonata</taxon>
        <taxon>Sacoglossa</taxon>
        <taxon>Placobranchoidea</taxon>
        <taxon>Plakobranchidae</taxon>
        <taxon>Elysia</taxon>
    </lineage>
</organism>
<name>A0A433SKI0_ELYCH</name>
<evidence type="ECO:0000256" key="1">
    <source>
        <dbReference type="SAM" id="SignalP"/>
    </source>
</evidence>
<evidence type="ECO:0000313" key="3">
    <source>
        <dbReference type="Proteomes" id="UP000271974"/>
    </source>
</evidence>
<comment type="caution">
    <text evidence="2">The sequence shown here is derived from an EMBL/GenBank/DDBJ whole genome shotgun (WGS) entry which is preliminary data.</text>
</comment>
<evidence type="ECO:0008006" key="4">
    <source>
        <dbReference type="Google" id="ProtNLM"/>
    </source>
</evidence>
<evidence type="ECO:0000313" key="2">
    <source>
        <dbReference type="EMBL" id="RUS69653.1"/>
    </source>
</evidence>
<reference evidence="2 3" key="1">
    <citation type="submission" date="2019-01" db="EMBL/GenBank/DDBJ databases">
        <title>A draft genome assembly of the solar-powered sea slug Elysia chlorotica.</title>
        <authorList>
            <person name="Cai H."/>
            <person name="Li Q."/>
            <person name="Fang X."/>
            <person name="Li J."/>
            <person name="Curtis N.E."/>
            <person name="Altenburger A."/>
            <person name="Shibata T."/>
            <person name="Feng M."/>
            <person name="Maeda T."/>
            <person name="Schwartz J.A."/>
            <person name="Shigenobu S."/>
            <person name="Lundholm N."/>
            <person name="Nishiyama T."/>
            <person name="Yang H."/>
            <person name="Hasebe M."/>
            <person name="Li S."/>
            <person name="Pierce S.K."/>
            <person name="Wang J."/>
        </authorList>
    </citation>
    <scope>NUCLEOTIDE SEQUENCE [LARGE SCALE GENOMIC DNA]</scope>
    <source>
        <strain evidence="2">EC2010</strain>
        <tissue evidence="2">Whole organism of an adult</tissue>
    </source>
</reference>
<dbReference type="Proteomes" id="UP000271974">
    <property type="component" value="Unassembled WGS sequence"/>
</dbReference>
<keyword evidence="3" id="KW-1185">Reference proteome</keyword>
<feature type="signal peptide" evidence="1">
    <location>
        <begin position="1"/>
        <end position="20"/>
    </location>
</feature>
<accession>A0A433SKI0</accession>
<keyword evidence="1" id="KW-0732">Signal</keyword>
<sequence>MFNLVTFVSVFAISTISSQACPQNSFGDKCQLMCHCNGGGANCENGYCKNGCASPYIGDQCQYKAFPPVSQSGLRWLSDSNPNTCNQGTPELQVKPSFTTAVLYIRMTFK</sequence>
<proteinExistence type="predicted"/>
<feature type="non-terminal residue" evidence="2">
    <location>
        <position position="110"/>
    </location>
</feature>